<keyword evidence="4 7" id="KW-0418">Kinase</keyword>
<dbReference type="STRING" id="582515.KR51_00010440"/>
<evidence type="ECO:0000256" key="3">
    <source>
        <dbReference type="ARBA" id="ARBA00022741"/>
    </source>
</evidence>
<dbReference type="eggNOG" id="COG0524">
    <property type="taxonomic scope" value="Bacteria"/>
</dbReference>
<organism evidence="7 8">
    <name type="scientific">Rubidibacter lacunae KORDI 51-2</name>
    <dbReference type="NCBI Taxonomy" id="582515"/>
    <lineage>
        <taxon>Bacteria</taxon>
        <taxon>Bacillati</taxon>
        <taxon>Cyanobacteriota</taxon>
        <taxon>Cyanophyceae</taxon>
        <taxon>Oscillatoriophycideae</taxon>
        <taxon>Chroococcales</taxon>
        <taxon>Aphanothecaceae</taxon>
        <taxon>Rubidibacter</taxon>
    </lineage>
</organism>
<dbReference type="Gene3D" id="3.40.1190.20">
    <property type="match status" value="1"/>
</dbReference>
<dbReference type="InterPro" id="IPR029056">
    <property type="entry name" value="Ribokinase-like"/>
</dbReference>
<dbReference type="OrthoDB" id="9813569at2"/>
<dbReference type="PANTHER" id="PTHR43085">
    <property type="entry name" value="HEXOKINASE FAMILY MEMBER"/>
    <property type="match status" value="1"/>
</dbReference>
<dbReference type="Proteomes" id="UP000016960">
    <property type="component" value="Unassembled WGS sequence"/>
</dbReference>
<dbReference type="InParanoid" id="U5DRE6"/>
<feature type="domain" description="Carbohydrate kinase PfkB" evidence="6">
    <location>
        <begin position="5"/>
        <end position="312"/>
    </location>
</feature>
<proteinExistence type="inferred from homology"/>
<dbReference type="RefSeq" id="WP_022605364.1">
    <property type="nucleotide sequence ID" value="NZ_ASSJ01000028.1"/>
</dbReference>
<dbReference type="GO" id="GO:0005524">
    <property type="term" value="F:ATP binding"/>
    <property type="evidence" value="ECO:0007669"/>
    <property type="project" value="UniProtKB-KW"/>
</dbReference>
<dbReference type="CDD" id="cd01167">
    <property type="entry name" value="bac_FRK"/>
    <property type="match status" value="1"/>
</dbReference>
<keyword evidence="2 7" id="KW-0808">Transferase</keyword>
<evidence type="ECO:0000256" key="2">
    <source>
        <dbReference type="ARBA" id="ARBA00022679"/>
    </source>
</evidence>
<dbReference type="PATRIC" id="fig|582515.4.peg.1165"/>
<evidence type="ECO:0000256" key="5">
    <source>
        <dbReference type="ARBA" id="ARBA00022840"/>
    </source>
</evidence>
<dbReference type="EMBL" id="ASSJ01000028">
    <property type="protein sequence ID" value="ERN42270.1"/>
    <property type="molecule type" value="Genomic_DNA"/>
</dbReference>
<dbReference type="Pfam" id="PF00294">
    <property type="entry name" value="PfkB"/>
    <property type="match status" value="1"/>
</dbReference>
<keyword evidence="8" id="KW-1185">Reference proteome</keyword>
<gene>
    <name evidence="7" type="ORF">KR51_00010440</name>
</gene>
<evidence type="ECO:0000313" key="7">
    <source>
        <dbReference type="EMBL" id="ERN42270.1"/>
    </source>
</evidence>
<evidence type="ECO:0000259" key="6">
    <source>
        <dbReference type="Pfam" id="PF00294"/>
    </source>
</evidence>
<accession>U5DRE6</accession>
<keyword evidence="5" id="KW-0067">ATP-binding</keyword>
<dbReference type="InterPro" id="IPR002173">
    <property type="entry name" value="Carboh/pur_kinase_PfkB_CS"/>
</dbReference>
<evidence type="ECO:0000256" key="1">
    <source>
        <dbReference type="ARBA" id="ARBA00010688"/>
    </source>
</evidence>
<comment type="caution">
    <text evidence="7">The sequence shown here is derived from an EMBL/GenBank/DDBJ whole genome shotgun (WGS) entry which is preliminary data.</text>
</comment>
<dbReference type="SUPFAM" id="SSF53613">
    <property type="entry name" value="Ribokinase-like"/>
    <property type="match status" value="1"/>
</dbReference>
<sequence length="328" mass="34620">MTDPRVLCLGELLNDRLADRPGATPSAVASWTDYSGGAPANVACAISKLDTPAGFIGCVGSDALGDRLLGVLAEAGVNIRGVQRHLDAPTRQVYVLRSESGDRTFGGFGDIPPDAFADAFLQADKLPVALFESAEFLVLGTLELAYPMARQAVLRSLELAVACGLKIVLDVNARPTFWPDPEAAKPLVQTLYPYVDYLKLAREEALWLFDTAEAAAIAYQLDSVEGVLVTDGAGAVSYYLNTSEGKYPAYTVAVQDTTGAGDAFVAGFVKQLCDRGIACLEKPEVARAVVAYACAAGALTAMRPGAIAAQPTADEVRAFLVEHEQVSD</sequence>
<name>U5DRE6_9CHRO</name>
<dbReference type="InterPro" id="IPR050306">
    <property type="entry name" value="PfkB_Carbo_kinase"/>
</dbReference>
<dbReference type="AlphaFoldDB" id="U5DRE6"/>
<dbReference type="InterPro" id="IPR011611">
    <property type="entry name" value="PfkB_dom"/>
</dbReference>
<reference evidence="7 8" key="1">
    <citation type="submission" date="2013-05" db="EMBL/GenBank/DDBJ databases">
        <title>Draft genome sequence of Rubidibacter lacunae KORDI 51-2.</title>
        <authorList>
            <person name="Choi D.H."/>
            <person name="Noh J.H."/>
            <person name="Kwon K.-K."/>
            <person name="Lee J.-H."/>
            <person name="Ryu J.-Y."/>
        </authorList>
    </citation>
    <scope>NUCLEOTIDE SEQUENCE [LARGE SCALE GENOMIC DNA]</scope>
    <source>
        <strain evidence="7 8">KORDI 51-2</strain>
    </source>
</reference>
<dbReference type="EC" id="2.7.1.4" evidence="7"/>
<protein>
    <submittedName>
        <fullName evidence="7">Sugar kinase, ribokinase family</fullName>
        <ecNumber evidence="7">2.7.1.4</ecNumber>
    </submittedName>
</protein>
<dbReference type="PANTHER" id="PTHR43085:SF1">
    <property type="entry name" value="PSEUDOURIDINE KINASE-RELATED"/>
    <property type="match status" value="1"/>
</dbReference>
<evidence type="ECO:0000313" key="8">
    <source>
        <dbReference type="Proteomes" id="UP000016960"/>
    </source>
</evidence>
<dbReference type="GO" id="GO:0008865">
    <property type="term" value="F:fructokinase activity"/>
    <property type="evidence" value="ECO:0007669"/>
    <property type="project" value="UniProtKB-EC"/>
</dbReference>
<dbReference type="PROSITE" id="PS00584">
    <property type="entry name" value="PFKB_KINASES_2"/>
    <property type="match status" value="1"/>
</dbReference>
<keyword evidence="3" id="KW-0547">Nucleotide-binding</keyword>
<evidence type="ECO:0000256" key="4">
    <source>
        <dbReference type="ARBA" id="ARBA00022777"/>
    </source>
</evidence>
<comment type="similarity">
    <text evidence="1">Belongs to the carbohydrate kinase PfkB family.</text>
</comment>